<evidence type="ECO:0000256" key="5">
    <source>
        <dbReference type="ARBA" id="ARBA00022989"/>
    </source>
</evidence>
<dbReference type="Pfam" id="PF00528">
    <property type="entry name" value="BPD_transp_1"/>
    <property type="match status" value="1"/>
</dbReference>
<accession>A0ABT4BUI4</accession>
<feature type="transmembrane region" description="Helical" evidence="7">
    <location>
        <begin position="108"/>
        <end position="132"/>
    </location>
</feature>
<dbReference type="Proteomes" id="UP001082703">
    <property type="component" value="Unassembled WGS sequence"/>
</dbReference>
<evidence type="ECO:0000256" key="3">
    <source>
        <dbReference type="ARBA" id="ARBA00022475"/>
    </source>
</evidence>
<evidence type="ECO:0000256" key="7">
    <source>
        <dbReference type="RuleBase" id="RU363032"/>
    </source>
</evidence>
<keyword evidence="3" id="KW-1003">Cell membrane</keyword>
<evidence type="ECO:0000256" key="1">
    <source>
        <dbReference type="ARBA" id="ARBA00004651"/>
    </source>
</evidence>
<gene>
    <name evidence="9" type="ORF">OUY18_05650</name>
</gene>
<keyword evidence="5 7" id="KW-1133">Transmembrane helix</keyword>
<reference evidence="9 10" key="1">
    <citation type="submission" date="2022-11" db="EMBL/GenBank/DDBJ databases">
        <authorList>
            <person name="Caiyu Z."/>
        </authorList>
    </citation>
    <scope>NUCLEOTIDE SEQUENCE [LARGE SCALE GENOMIC DNA]</scope>
    <source>
        <strain evidence="9 10">YR-4</strain>
    </source>
</reference>
<protein>
    <submittedName>
        <fullName evidence="9">Carbohydrate ABC transporter permease</fullName>
    </submittedName>
</protein>
<feature type="transmembrane region" description="Helical" evidence="7">
    <location>
        <begin position="12"/>
        <end position="33"/>
    </location>
</feature>
<comment type="subcellular location">
    <subcellularLocation>
        <location evidence="1 7">Cell membrane</location>
        <topology evidence="1 7">Multi-pass membrane protein</topology>
    </subcellularLocation>
</comment>
<evidence type="ECO:0000313" key="10">
    <source>
        <dbReference type="Proteomes" id="UP001082703"/>
    </source>
</evidence>
<dbReference type="EMBL" id="JAPOHA010000004">
    <property type="protein sequence ID" value="MCY1713738.1"/>
    <property type="molecule type" value="Genomic_DNA"/>
</dbReference>
<comment type="caution">
    <text evidence="9">The sequence shown here is derived from an EMBL/GenBank/DDBJ whole genome shotgun (WGS) entry which is preliminary data.</text>
</comment>
<name>A0ABT4BUI4_9FIRM</name>
<feature type="transmembrane region" description="Helical" evidence="7">
    <location>
        <begin position="144"/>
        <end position="162"/>
    </location>
</feature>
<keyword evidence="6 7" id="KW-0472">Membrane</keyword>
<dbReference type="InterPro" id="IPR035906">
    <property type="entry name" value="MetI-like_sf"/>
</dbReference>
<organism evidence="9 10">
    <name type="scientific">Caproiciproducens galactitolivorans</name>
    <dbReference type="NCBI Taxonomy" id="642589"/>
    <lineage>
        <taxon>Bacteria</taxon>
        <taxon>Bacillati</taxon>
        <taxon>Bacillota</taxon>
        <taxon>Clostridia</taxon>
        <taxon>Eubacteriales</taxon>
        <taxon>Acutalibacteraceae</taxon>
        <taxon>Caproiciproducens</taxon>
    </lineage>
</organism>
<keyword evidence="2 7" id="KW-0813">Transport</keyword>
<dbReference type="RefSeq" id="WP_268057758.1">
    <property type="nucleotide sequence ID" value="NZ_JAPOHA010000004.1"/>
</dbReference>
<evidence type="ECO:0000259" key="8">
    <source>
        <dbReference type="PROSITE" id="PS50928"/>
    </source>
</evidence>
<dbReference type="SUPFAM" id="SSF161098">
    <property type="entry name" value="MetI-like"/>
    <property type="match status" value="1"/>
</dbReference>
<dbReference type="CDD" id="cd06261">
    <property type="entry name" value="TM_PBP2"/>
    <property type="match status" value="1"/>
</dbReference>
<comment type="similarity">
    <text evidence="7">Belongs to the binding-protein-dependent transport system permease family.</text>
</comment>
<dbReference type="PROSITE" id="PS50928">
    <property type="entry name" value="ABC_TM1"/>
    <property type="match status" value="1"/>
</dbReference>
<evidence type="ECO:0000256" key="2">
    <source>
        <dbReference type="ARBA" id="ARBA00022448"/>
    </source>
</evidence>
<evidence type="ECO:0000313" key="9">
    <source>
        <dbReference type="EMBL" id="MCY1713738.1"/>
    </source>
</evidence>
<dbReference type="Gene3D" id="1.10.3720.10">
    <property type="entry name" value="MetI-like"/>
    <property type="match status" value="1"/>
</dbReference>
<keyword evidence="10" id="KW-1185">Reference proteome</keyword>
<evidence type="ECO:0000256" key="6">
    <source>
        <dbReference type="ARBA" id="ARBA00023136"/>
    </source>
</evidence>
<dbReference type="PANTHER" id="PTHR43744:SF12">
    <property type="entry name" value="ABC TRANSPORTER PERMEASE PROTEIN MG189-RELATED"/>
    <property type="match status" value="1"/>
</dbReference>
<dbReference type="PANTHER" id="PTHR43744">
    <property type="entry name" value="ABC TRANSPORTER PERMEASE PROTEIN MG189-RELATED-RELATED"/>
    <property type="match status" value="1"/>
</dbReference>
<proteinExistence type="inferred from homology"/>
<feature type="transmembrane region" description="Helical" evidence="7">
    <location>
        <begin position="244"/>
        <end position="265"/>
    </location>
</feature>
<dbReference type="InterPro" id="IPR000515">
    <property type="entry name" value="MetI-like"/>
</dbReference>
<feature type="transmembrane region" description="Helical" evidence="7">
    <location>
        <begin position="78"/>
        <end position="96"/>
    </location>
</feature>
<evidence type="ECO:0000256" key="4">
    <source>
        <dbReference type="ARBA" id="ARBA00022692"/>
    </source>
</evidence>
<feature type="transmembrane region" description="Helical" evidence="7">
    <location>
        <begin position="183"/>
        <end position="205"/>
    </location>
</feature>
<feature type="domain" description="ABC transmembrane type-1" evidence="8">
    <location>
        <begin position="73"/>
        <end position="265"/>
    </location>
</feature>
<sequence>MKRKMPSAIKGIAVHTILLVSSIVIAFPFLWMLTNSIKTKAEIWQIPPKLLPSTPQWNNYAIALADGTLFTYIWNSTYTSAIITVIVLINSAMFAYAITNIKFKGRNLLFVIVMITYMMPVAATYVPDYIIISRMGLINTHTGYILSCTASIFTIFFFRQAFMQIDKSIFEAAKIDGADHKTILWHIVAPMSSSSFATLGIFTFVGSYNNYLWSSLILKDQKKYLVSMGIQAFFSAEGSYGLNWGAIMAACCVIVLPLLLIFFIGEKWIINGITSDAVIKG</sequence>
<keyword evidence="4 7" id="KW-0812">Transmembrane</keyword>